<dbReference type="SMART" id="SM00530">
    <property type="entry name" value="HTH_XRE"/>
    <property type="match status" value="1"/>
</dbReference>
<dbReference type="Pfam" id="PF01381">
    <property type="entry name" value="HTH_3"/>
    <property type="match status" value="1"/>
</dbReference>
<proteinExistence type="predicted"/>
<dbReference type="PROSITE" id="PS50943">
    <property type="entry name" value="HTH_CROC1"/>
    <property type="match status" value="1"/>
</dbReference>
<dbReference type="SUPFAM" id="SSF47413">
    <property type="entry name" value="lambda repressor-like DNA-binding domains"/>
    <property type="match status" value="1"/>
</dbReference>
<keyword evidence="3" id="KW-1185">Reference proteome</keyword>
<protein>
    <submittedName>
        <fullName evidence="2">Helix-turn-helix transcriptional regulator</fullName>
    </submittedName>
</protein>
<dbReference type="InterPro" id="IPR010982">
    <property type="entry name" value="Lambda_DNA-bd_dom_sf"/>
</dbReference>
<sequence length="139" mass="15348">MSETNRKQPNLIDVHVGSRIRLRRNIMGMSQERLGDSLGISFQQIQKYERGTNRVGASRLQNIADILNVNVSFFFEDAPGNDAGAVDAAKAPSSDDIQTFLSSSEGFRLNREFVKITNLNVRQSIIEMVKATAATGDDS</sequence>
<dbReference type="Gene3D" id="1.10.260.40">
    <property type="entry name" value="lambda repressor-like DNA-binding domains"/>
    <property type="match status" value="1"/>
</dbReference>
<dbReference type="RefSeq" id="WP_269699769.1">
    <property type="nucleotide sequence ID" value="NZ_CP080387.1"/>
</dbReference>
<dbReference type="Proteomes" id="UP001225611">
    <property type="component" value="Chromosome 1"/>
</dbReference>
<gene>
    <name evidence="2" type="ORF">KZ699_07485</name>
</gene>
<reference evidence="2 3" key="1">
    <citation type="journal article" date="2023" name="Syst. Appl. Microbiol.">
        <title>Agrobacterium cucumeris sp. nov. isolated from crazy roots on cucumber (Cucumis sativus).</title>
        <authorList>
            <person name="Warabieda M."/>
            <person name="Kuzmanovic N."/>
            <person name="Trzcinski P."/>
            <person name="Pulawska J."/>
        </authorList>
    </citation>
    <scope>NUCLEOTIDE SEQUENCE [LARGE SCALE GENOMIC DNA]</scope>
    <source>
        <strain evidence="2 3">O132</strain>
    </source>
</reference>
<dbReference type="CDD" id="cd00093">
    <property type="entry name" value="HTH_XRE"/>
    <property type="match status" value="1"/>
</dbReference>
<dbReference type="EMBL" id="CP080387">
    <property type="protein sequence ID" value="WHO06961.1"/>
    <property type="molecule type" value="Genomic_DNA"/>
</dbReference>
<dbReference type="InterPro" id="IPR001387">
    <property type="entry name" value="Cro/C1-type_HTH"/>
</dbReference>
<evidence type="ECO:0000313" key="2">
    <source>
        <dbReference type="EMBL" id="WHO06961.1"/>
    </source>
</evidence>
<name>A0ABY8RHB9_9HYPH</name>
<feature type="domain" description="HTH cro/C1-type" evidence="1">
    <location>
        <begin position="20"/>
        <end position="74"/>
    </location>
</feature>
<evidence type="ECO:0000313" key="3">
    <source>
        <dbReference type="Proteomes" id="UP001225611"/>
    </source>
</evidence>
<evidence type="ECO:0000259" key="1">
    <source>
        <dbReference type="PROSITE" id="PS50943"/>
    </source>
</evidence>
<organism evidence="2 3">
    <name type="scientific">Agrobacterium cucumeris</name>
    <dbReference type="NCBI Taxonomy" id="2862866"/>
    <lineage>
        <taxon>Bacteria</taxon>
        <taxon>Pseudomonadati</taxon>
        <taxon>Pseudomonadota</taxon>
        <taxon>Alphaproteobacteria</taxon>
        <taxon>Hyphomicrobiales</taxon>
        <taxon>Rhizobiaceae</taxon>
        <taxon>Rhizobium/Agrobacterium group</taxon>
        <taxon>Agrobacterium</taxon>
    </lineage>
</organism>
<accession>A0ABY8RHB9</accession>